<dbReference type="GO" id="GO:0009103">
    <property type="term" value="P:lipopolysaccharide biosynthetic process"/>
    <property type="evidence" value="ECO:0007669"/>
    <property type="project" value="UniProtKB-UniPathway"/>
</dbReference>
<dbReference type="InterPro" id="IPR013785">
    <property type="entry name" value="Aldolase_TIM"/>
</dbReference>
<evidence type="ECO:0000256" key="3">
    <source>
        <dbReference type="ARBA" id="ARBA00004845"/>
    </source>
</evidence>
<organism evidence="10 11">
    <name type="scientific">Cupriavidus nantongensis</name>
    <dbReference type="NCBI Taxonomy" id="1796606"/>
    <lineage>
        <taxon>Bacteria</taxon>
        <taxon>Pseudomonadati</taxon>
        <taxon>Pseudomonadota</taxon>
        <taxon>Betaproteobacteria</taxon>
        <taxon>Burkholderiales</taxon>
        <taxon>Burkholderiaceae</taxon>
        <taxon>Cupriavidus</taxon>
    </lineage>
</organism>
<dbReference type="EC" id="2.5.1.55" evidence="5"/>
<dbReference type="GO" id="GO:0005737">
    <property type="term" value="C:cytoplasm"/>
    <property type="evidence" value="ECO:0007669"/>
    <property type="project" value="UniProtKB-SubCell"/>
</dbReference>
<evidence type="ECO:0000313" key="11">
    <source>
        <dbReference type="Proteomes" id="UP000075238"/>
    </source>
</evidence>
<evidence type="ECO:0000256" key="4">
    <source>
        <dbReference type="ARBA" id="ARBA00010499"/>
    </source>
</evidence>
<evidence type="ECO:0000259" key="9">
    <source>
        <dbReference type="Pfam" id="PF00793"/>
    </source>
</evidence>
<dbReference type="InterPro" id="IPR006269">
    <property type="entry name" value="KDO8P_synthase"/>
</dbReference>
<comment type="similarity">
    <text evidence="4">Belongs to the KdsA family.</text>
</comment>
<dbReference type="PANTHER" id="PTHR21057">
    <property type="entry name" value="PHOSPHO-2-DEHYDRO-3-DEOXYHEPTONATE ALDOLASE"/>
    <property type="match status" value="1"/>
</dbReference>
<dbReference type="InterPro" id="IPR006218">
    <property type="entry name" value="DAHP1/KDSA"/>
</dbReference>
<evidence type="ECO:0000313" key="10">
    <source>
        <dbReference type="EMBL" id="AMR81396.1"/>
    </source>
</evidence>
<gene>
    <name evidence="10" type="ORF">A2G96_26730</name>
</gene>
<comment type="catalytic activity">
    <reaction evidence="8">
        <text>D-arabinose 5-phosphate + phosphoenolpyruvate + H2O = 3-deoxy-alpha-D-manno-2-octulosonate-8-phosphate + phosphate</text>
        <dbReference type="Rhea" id="RHEA:14053"/>
        <dbReference type="ChEBI" id="CHEBI:15377"/>
        <dbReference type="ChEBI" id="CHEBI:43474"/>
        <dbReference type="ChEBI" id="CHEBI:57693"/>
        <dbReference type="ChEBI" id="CHEBI:58702"/>
        <dbReference type="ChEBI" id="CHEBI:85985"/>
        <dbReference type="EC" id="2.5.1.55"/>
    </reaction>
</comment>
<dbReference type="Gene3D" id="3.20.20.70">
    <property type="entry name" value="Aldolase class I"/>
    <property type="match status" value="1"/>
</dbReference>
<keyword evidence="6" id="KW-0963">Cytoplasm</keyword>
<dbReference type="STRING" id="1796606.A2G96_26730"/>
<dbReference type="SUPFAM" id="SSF51569">
    <property type="entry name" value="Aldolase"/>
    <property type="match status" value="1"/>
</dbReference>
<comment type="pathway">
    <text evidence="3">Carbohydrate biosynthesis; 3-deoxy-D-manno-octulosonate biosynthesis; 3-deoxy-D-manno-octulosonate from D-ribulose 5-phosphate: step 2/3.</text>
</comment>
<evidence type="ECO:0000256" key="6">
    <source>
        <dbReference type="ARBA" id="ARBA00022490"/>
    </source>
</evidence>
<reference evidence="10 11" key="1">
    <citation type="submission" date="2016-03" db="EMBL/GenBank/DDBJ databases">
        <title>Complete genome sequence of a novel chlorpyrifos degrading bacterium, Cupriavidus nantongensis sp. X1.</title>
        <authorList>
            <person name="Fang L."/>
        </authorList>
    </citation>
    <scope>NUCLEOTIDE SEQUENCE [LARGE SCALE GENOMIC DNA]</scope>
    <source>
        <strain evidence="10 11">X1</strain>
    </source>
</reference>
<dbReference type="AlphaFoldDB" id="A0A142JTI4"/>
<dbReference type="NCBIfam" id="NF009109">
    <property type="entry name" value="PRK12457.1"/>
    <property type="match status" value="1"/>
</dbReference>
<evidence type="ECO:0000256" key="8">
    <source>
        <dbReference type="ARBA" id="ARBA00049112"/>
    </source>
</evidence>
<feature type="domain" description="DAHP synthetase I/KDSA" evidence="9">
    <location>
        <begin position="10"/>
        <end position="237"/>
    </location>
</feature>
<dbReference type="NCBIfam" id="NF003543">
    <property type="entry name" value="PRK05198.1"/>
    <property type="match status" value="1"/>
</dbReference>
<evidence type="ECO:0000256" key="7">
    <source>
        <dbReference type="ARBA" id="ARBA00022679"/>
    </source>
</evidence>
<proteinExistence type="inferred from homology"/>
<evidence type="ECO:0000256" key="5">
    <source>
        <dbReference type="ARBA" id="ARBA00012693"/>
    </source>
</evidence>
<dbReference type="Pfam" id="PF00793">
    <property type="entry name" value="DAHP_synth_1"/>
    <property type="match status" value="1"/>
</dbReference>
<dbReference type="Proteomes" id="UP000075238">
    <property type="component" value="Chromosome 2"/>
</dbReference>
<keyword evidence="11" id="KW-1185">Reference proteome</keyword>
<evidence type="ECO:0000256" key="2">
    <source>
        <dbReference type="ARBA" id="ARBA00004756"/>
    </source>
</evidence>
<keyword evidence="7" id="KW-0808">Transferase</keyword>
<dbReference type="EMBL" id="CP014845">
    <property type="protein sequence ID" value="AMR81396.1"/>
    <property type="molecule type" value="Genomic_DNA"/>
</dbReference>
<comment type="subcellular location">
    <subcellularLocation>
        <location evidence="1">Cytoplasm</location>
    </subcellularLocation>
</comment>
<accession>A0A142JTI4</accession>
<comment type="pathway">
    <text evidence="2">Bacterial outer membrane biogenesis; lipopolysaccharide biosynthesis.</text>
</comment>
<dbReference type="RefSeq" id="WP_062803204.1">
    <property type="nucleotide sequence ID" value="NZ_CP014845.1"/>
</dbReference>
<evidence type="ECO:0000256" key="1">
    <source>
        <dbReference type="ARBA" id="ARBA00004496"/>
    </source>
</evidence>
<protein>
    <recommendedName>
        <fullName evidence="5">3-deoxy-8-phosphooctulonate synthase</fullName>
        <ecNumber evidence="5">2.5.1.55</ecNumber>
    </recommendedName>
</protein>
<dbReference type="NCBIfam" id="TIGR01362">
    <property type="entry name" value="KDO8P_synth"/>
    <property type="match status" value="1"/>
</dbReference>
<dbReference type="UniPathway" id="UPA00030"/>
<dbReference type="GO" id="GO:0008676">
    <property type="term" value="F:3-deoxy-8-phosphooctulonate synthase activity"/>
    <property type="evidence" value="ECO:0007669"/>
    <property type="project" value="UniProtKB-EC"/>
</dbReference>
<dbReference type="UniPathway" id="UPA00357">
    <property type="reaction ID" value="UER00474"/>
</dbReference>
<name>A0A142JTI4_9BURK</name>
<dbReference type="KEGG" id="cnan:A2G96_26730"/>
<sequence>MYGEYFSNLLDIPYTFKASFDKANRSSIHSYRGPGLEEGLKIFEAVKAAFDVPVITDIHEPWQAAPAAEVVDVLQLPAFLARQTDLVVALAKTGKPVNIKKPQFLSPTQVVNIVEKFKEAGNDQLILCDRGTCFGYDNLVVDMLGFGVMKRVTNDMPIIFDVTHALQQRDPNGAASGGRRQQVVELARSGMAVGLAGLFLEAHPDPANAKCDGPSALPLDKLEPFLTQVKAVDDLVKSFAPLHIE</sequence>